<dbReference type="Proteomes" id="UP001060085">
    <property type="component" value="Linkage Group LG01"/>
</dbReference>
<sequence length="232" mass="25916">MQSKLAAATATKLNRIFLRNQFQPCRFATIPTGKAADPAIHAVNPEEKDDASEAAKAATNSDHKAGKQEDPYVPPKSPYPSASSPKVQSTGVNQQTEPINQQKRRASSVTISDVSCVGLDGSPWPEDRRDRREERKEQEEDDKEYFEHHKASPLSEMEMAETRKPITMATDGTGGGYFGDYGGGVMLWRPEQLDTAEDSLRRAMEIWRQNAMRGDPNSPHGRVLRTLRGEFW</sequence>
<reference evidence="2" key="1">
    <citation type="journal article" date="2023" name="Nat. Plants">
        <title>Single-cell RNA sequencing provides a high-resolution roadmap for understanding the multicellular compartmentation of specialized metabolism.</title>
        <authorList>
            <person name="Sun S."/>
            <person name="Shen X."/>
            <person name="Li Y."/>
            <person name="Li Y."/>
            <person name="Wang S."/>
            <person name="Li R."/>
            <person name="Zhang H."/>
            <person name="Shen G."/>
            <person name="Guo B."/>
            <person name="Wei J."/>
            <person name="Xu J."/>
            <person name="St-Pierre B."/>
            <person name="Chen S."/>
            <person name="Sun C."/>
        </authorList>
    </citation>
    <scope>NUCLEOTIDE SEQUENCE [LARGE SCALE GENOMIC DNA]</scope>
</reference>
<organism evidence="1 2">
    <name type="scientific">Catharanthus roseus</name>
    <name type="common">Madagascar periwinkle</name>
    <name type="synonym">Vinca rosea</name>
    <dbReference type="NCBI Taxonomy" id="4058"/>
    <lineage>
        <taxon>Eukaryota</taxon>
        <taxon>Viridiplantae</taxon>
        <taxon>Streptophyta</taxon>
        <taxon>Embryophyta</taxon>
        <taxon>Tracheophyta</taxon>
        <taxon>Spermatophyta</taxon>
        <taxon>Magnoliopsida</taxon>
        <taxon>eudicotyledons</taxon>
        <taxon>Gunneridae</taxon>
        <taxon>Pentapetalae</taxon>
        <taxon>asterids</taxon>
        <taxon>lamiids</taxon>
        <taxon>Gentianales</taxon>
        <taxon>Apocynaceae</taxon>
        <taxon>Rauvolfioideae</taxon>
        <taxon>Vinceae</taxon>
        <taxon>Catharanthinae</taxon>
        <taxon>Catharanthus</taxon>
    </lineage>
</organism>
<protein>
    <submittedName>
        <fullName evidence="1">Uncharacterized protein</fullName>
    </submittedName>
</protein>
<evidence type="ECO:0000313" key="2">
    <source>
        <dbReference type="Proteomes" id="UP001060085"/>
    </source>
</evidence>
<evidence type="ECO:0000313" key="1">
    <source>
        <dbReference type="EMBL" id="KAI5680501.1"/>
    </source>
</evidence>
<accession>A0ACC0C6T1</accession>
<gene>
    <name evidence="1" type="ORF">M9H77_01728</name>
</gene>
<proteinExistence type="predicted"/>
<name>A0ACC0C6T1_CATRO</name>
<keyword evidence="2" id="KW-1185">Reference proteome</keyword>
<comment type="caution">
    <text evidence="1">The sequence shown here is derived from an EMBL/GenBank/DDBJ whole genome shotgun (WGS) entry which is preliminary data.</text>
</comment>
<dbReference type="EMBL" id="CM044701">
    <property type="protein sequence ID" value="KAI5680501.1"/>
    <property type="molecule type" value="Genomic_DNA"/>
</dbReference>